<dbReference type="InterPro" id="IPR001810">
    <property type="entry name" value="F-box_dom"/>
</dbReference>
<dbReference type="Proteomes" id="UP000027265">
    <property type="component" value="Unassembled WGS sequence"/>
</dbReference>
<feature type="non-terminal residue" evidence="2">
    <location>
        <position position="67"/>
    </location>
</feature>
<evidence type="ECO:0000259" key="1">
    <source>
        <dbReference type="PROSITE" id="PS50181"/>
    </source>
</evidence>
<evidence type="ECO:0000313" key="2">
    <source>
        <dbReference type="EMBL" id="KDQ53569.1"/>
    </source>
</evidence>
<proteinExistence type="predicted"/>
<dbReference type="EMBL" id="KL197733">
    <property type="protein sequence ID" value="KDQ53569.1"/>
    <property type="molecule type" value="Genomic_DNA"/>
</dbReference>
<dbReference type="PROSITE" id="PS50181">
    <property type="entry name" value="FBOX"/>
    <property type="match status" value="1"/>
</dbReference>
<sequence length="67" mass="7724">LPSELLDVIIDFVDDSPDILSLVLTCRSFANRLIPSVLEYREITTSIHCEALWRHLVENAFLARNIR</sequence>
<dbReference type="HOGENOM" id="CLU_189352_0_0_1"/>
<feature type="domain" description="F-box" evidence="1">
    <location>
        <begin position="1"/>
        <end position="43"/>
    </location>
</feature>
<organism evidence="2 3">
    <name type="scientific">Jaapia argillacea MUCL 33604</name>
    <dbReference type="NCBI Taxonomy" id="933084"/>
    <lineage>
        <taxon>Eukaryota</taxon>
        <taxon>Fungi</taxon>
        <taxon>Dikarya</taxon>
        <taxon>Basidiomycota</taxon>
        <taxon>Agaricomycotina</taxon>
        <taxon>Agaricomycetes</taxon>
        <taxon>Agaricomycetidae</taxon>
        <taxon>Jaapiales</taxon>
        <taxon>Jaapiaceae</taxon>
        <taxon>Jaapia</taxon>
    </lineage>
</organism>
<keyword evidence="3" id="KW-1185">Reference proteome</keyword>
<gene>
    <name evidence="2" type="ORF">JAAARDRAFT_97780</name>
</gene>
<dbReference type="AlphaFoldDB" id="A0A067PFM0"/>
<accession>A0A067PFM0</accession>
<protein>
    <recommendedName>
        <fullName evidence="1">F-box domain-containing protein</fullName>
    </recommendedName>
</protein>
<name>A0A067PFM0_9AGAM</name>
<reference evidence="3" key="1">
    <citation type="journal article" date="2014" name="Proc. Natl. Acad. Sci. U.S.A.">
        <title>Extensive sampling of basidiomycete genomes demonstrates inadequacy of the white-rot/brown-rot paradigm for wood decay fungi.</title>
        <authorList>
            <person name="Riley R."/>
            <person name="Salamov A.A."/>
            <person name="Brown D.W."/>
            <person name="Nagy L.G."/>
            <person name="Floudas D."/>
            <person name="Held B.W."/>
            <person name="Levasseur A."/>
            <person name="Lombard V."/>
            <person name="Morin E."/>
            <person name="Otillar R."/>
            <person name="Lindquist E.A."/>
            <person name="Sun H."/>
            <person name="LaButti K.M."/>
            <person name="Schmutz J."/>
            <person name="Jabbour D."/>
            <person name="Luo H."/>
            <person name="Baker S.E."/>
            <person name="Pisabarro A.G."/>
            <person name="Walton J.D."/>
            <person name="Blanchette R.A."/>
            <person name="Henrissat B."/>
            <person name="Martin F."/>
            <person name="Cullen D."/>
            <person name="Hibbett D.S."/>
            <person name="Grigoriev I.V."/>
        </authorList>
    </citation>
    <scope>NUCLEOTIDE SEQUENCE [LARGE SCALE GENOMIC DNA]</scope>
    <source>
        <strain evidence="3">MUCL 33604</strain>
    </source>
</reference>
<evidence type="ECO:0000313" key="3">
    <source>
        <dbReference type="Proteomes" id="UP000027265"/>
    </source>
</evidence>
<dbReference type="InParanoid" id="A0A067PFM0"/>
<feature type="non-terminal residue" evidence="2">
    <location>
        <position position="1"/>
    </location>
</feature>
<dbReference type="OrthoDB" id="3270296at2759"/>